<feature type="region of interest" description="Disordered" evidence="1">
    <location>
        <begin position="82"/>
        <end position="114"/>
    </location>
</feature>
<feature type="compositionally biased region" description="Acidic residues" evidence="1">
    <location>
        <begin position="85"/>
        <end position="101"/>
    </location>
</feature>
<name>A0A834NPJ4_VESGE</name>
<gene>
    <name evidence="2" type="ORF">HZH68_003593</name>
</gene>
<keyword evidence="3" id="KW-1185">Reference proteome</keyword>
<dbReference type="Proteomes" id="UP000617340">
    <property type="component" value="Unassembled WGS sequence"/>
</dbReference>
<evidence type="ECO:0000256" key="1">
    <source>
        <dbReference type="SAM" id="MobiDB-lite"/>
    </source>
</evidence>
<accession>A0A834NPJ4</accession>
<proteinExistence type="predicted"/>
<dbReference type="AlphaFoldDB" id="A0A834NPJ4"/>
<evidence type="ECO:0000313" key="3">
    <source>
        <dbReference type="Proteomes" id="UP000617340"/>
    </source>
</evidence>
<organism evidence="2 3">
    <name type="scientific">Vespula germanica</name>
    <name type="common">German yellow jacket</name>
    <name type="synonym">Paravespula germanica</name>
    <dbReference type="NCBI Taxonomy" id="30212"/>
    <lineage>
        <taxon>Eukaryota</taxon>
        <taxon>Metazoa</taxon>
        <taxon>Ecdysozoa</taxon>
        <taxon>Arthropoda</taxon>
        <taxon>Hexapoda</taxon>
        <taxon>Insecta</taxon>
        <taxon>Pterygota</taxon>
        <taxon>Neoptera</taxon>
        <taxon>Endopterygota</taxon>
        <taxon>Hymenoptera</taxon>
        <taxon>Apocrita</taxon>
        <taxon>Aculeata</taxon>
        <taxon>Vespoidea</taxon>
        <taxon>Vespidae</taxon>
        <taxon>Vespinae</taxon>
        <taxon>Vespula</taxon>
    </lineage>
</organism>
<reference evidence="2" key="1">
    <citation type="journal article" date="2020" name="G3 (Bethesda)">
        <title>High-Quality Assemblies for Three Invasive Social Wasps from the &lt;i&gt;Vespula&lt;/i&gt; Genus.</title>
        <authorList>
            <person name="Harrop T.W.R."/>
            <person name="Guhlin J."/>
            <person name="McLaughlin G.M."/>
            <person name="Permina E."/>
            <person name="Stockwell P."/>
            <person name="Gilligan J."/>
            <person name="Le Lec M.F."/>
            <person name="Gruber M.A.M."/>
            <person name="Quinn O."/>
            <person name="Lovegrove M."/>
            <person name="Duncan E.J."/>
            <person name="Remnant E.J."/>
            <person name="Van Eeckhoven J."/>
            <person name="Graham B."/>
            <person name="Knapp R.A."/>
            <person name="Langford K.W."/>
            <person name="Kronenberg Z."/>
            <person name="Press M.O."/>
            <person name="Eacker S.M."/>
            <person name="Wilson-Rankin E.E."/>
            <person name="Purcell J."/>
            <person name="Lester P.J."/>
            <person name="Dearden P.K."/>
        </authorList>
    </citation>
    <scope>NUCLEOTIDE SEQUENCE</scope>
    <source>
        <strain evidence="2">Linc-1</strain>
    </source>
</reference>
<dbReference type="EMBL" id="JACSDZ010000002">
    <property type="protein sequence ID" value="KAF7415104.1"/>
    <property type="molecule type" value="Genomic_DNA"/>
</dbReference>
<sequence length="125" mass="14809">MADFYVIPKYIPKMMRTMIHNAICKIIQEIVSGMPKLFKASKILHRSGEILNLSLFDLRTNFGQEKSRQLRLGLDRSKVTFHKEEEEEEEKEEEEEVEEVEETKKKKKKKKKKIDSEVTGIFKLH</sequence>
<protein>
    <submittedName>
        <fullName evidence="2">Uncharacterized protein</fullName>
    </submittedName>
</protein>
<comment type="caution">
    <text evidence="2">The sequence shown here is derived from an EMBL/GenBank/DDBJ whole genome shotgun (WGS) entry which is preliminary data.</text>
</comment>
<evidence type="ECO:0000313" key="2">
    <source>
        <dbReference type="EMBL" id="KAF7415104.1"/>
    </source>
</evidence>